<feature type="compositionally biased region" description="Basic and acidic residues" evidence="1">
    <location>
        <begin position="54"/>
        <end position="65"/>
    </location>
</feature>
<evidence type="ECO:0000313" key="5">
    <source>
        <dbReference type="WBParaSite" id="BXY_0155700.1"/>
    </source>
</evidence>
<gene>
    <name evidence="2" type="ORF">BXYJ_LOCUS1056</name>
</gene>
<keyword evidence="4" id="KW-1185">Reference proteome</keyword>
<dbReference type="Proteomes" id="UP000582659">
    <property type="component" value="Unassembled WGS sequence"/>
</dbReference>
<proteinExistence type="predicted"/>
<organism evidence="3 5">
    <name type="scientific">Bursaphelenchus xylophilus</name>
    <name type="common">Pinewood nematode worm</name>
    <name type="synonym">Aphelenchoides xylophilus</name>
    <dbReference type="NCBI Taxonomy" id="6326"/>
    <lineage>
        <taxon>Eukaryota</taxon>
        <taxon>Metazoa</taxon>
        <taxon>Ecdysozoa</taxon>
        <taxon>Nematoda</taxon>
        <taxon>Chromadorea</taxon>
        <taxon>Rhabditida</taxon>
        <taxon>Tylenchina</taxon>
        <taxon>Tylenchomorpha</taxon>
        <taxon>Aphelenchoidea</taxon>
        <taxon>Aphelenchoididae</taxon>
        <taxon>Bursaphelenchus</taxon>
    </lineage>
</organism>
<evidence type="ECO:0000313" key="4">
    <source>
        <dbReference type="Proteomes" id="UP000659654"/>
    </source>
</evidence>
<reference evidence="5" key="1">
    <citation type="submission" date="2016-11" db="UniProtKB">
        <authorList>
            <consortium name="WormBaseParasite"/>
        </authorList>
    </citation>
    <scope>IDENTIFICATION</scope>
</reference>
<sequence>MNEKRVARSKSLSPAASLVSLSTFTHPRRTIEKRWSDGRKQSPKDWHRIRKQRKEKDKVGGQDTKEITDRIGAKLNADRGIRRPNRMWNR</sequence>
<dbReference type="EMBL" id="CAJFCV020000001">
    <property type="protein sequence ID" value="CAG9082989.1"/>
    <property type="molecule type" value="Genomic_DNA"/>
</dbReference>
<name>A0A1I7RLH2_BURXY</name>
<accession>A0A1I7RLH2</accession>
<feature type="region of interest" description="Disordered" evidence="1">
    <location>
        <begin position="30"/>
        <end position="65"/>
    </location>
</feature>
<feature type="compositionally biased region" description="Basic and acidic residues" evidence="1">
    <location>
        <begin position="30"/>
        <end position="46"/>
    </location>
</feature>
<dbReference type="WBParaSite" id="BXY_0155700.1">
    <property type="protein sequence ID" value="BXY_0155700.1"/>
    <property type="gene ID" value="BXY_0155700"/>
</dbReference>
<dbReference type="AlphaFoldDB" id="A0A1I7RLH2"/>
<dbReference type="Proteomes" id="UP000095284">
    <property type="component" value="Unplaced"/>
</dbReference>
<reference evidence="2" key="2">
    <citation type="submission" date="2020-09" db="EMBL/GenBank/DDBJ databases">
        <authorList>
            <person name="Kikuchi T."/>
        </authorList>
    </citation>
    <scope>NUCLEOTIDE SEQUENCE</scope>
    <source>
        <strain evidence="2">Ka4C1</strain>
    </source>
</reference>
<dbReference type="Proteomes" id="UP000659654">
    <property type="component" value="Unassembled WGS sequence"/>
</dbReference>
<evidence type="ECO:0000313" key="2">
    <source>
        <dbReference type="EMBL" id="CAD5208820.1"/>
    </source>
</evidence>
<dbReference type="EMBL" id="CAJFDI010000001">
    <property type="protein sequence ID" value="CAD5208820.1"/>
    <property type="molecule type" value="Genomic_DNA"/>
</dbReference>
<evidence type="ECO:0000256" key="1">
    <source>
        <dbReference type="SAM" id="MobiDB-lite"/>
    </source>
</evidence>
<evidence type="ECO:0000313" key="3">
    <source>
        <dbReference type="Proteomes" id="UP000095284"/>
    </source>
</evidence>
<protein>
    <submittedName>
        <fullName evidence="2">(pine wood nematode) hypothetical protein</fullName>
    </submittedName>
</protein>